<evidence type="ECO:0000313" key="2">
    <source>
        <dbReference type="EMBL" id="KAB8079751.1"/>
    </source>
</evidence>
<evidence type="ECO:0000256" key="1">
    <source>
        <dbReference type="PROSITE-ProRule" id="PRU00023"/>
    </source>
</evidence>
<reference evidence="2 3" key="1">
    <citation type="submission" date="2019-04" db="EMBL/GenBank/DDBJ databases">
        <title>Friends and foes A comparative genomics study of 23 Aspergillus species from section Flavi.</title>
        <authorList>
            <consortium name="DOE Joint Genome Institute"/>
            <person name="Kjaerbolling I."/>
            <person name="Vesth T."/>
            <person name="Frisvad J.C."/>
            <person name="Nybo J.L."/>
            <person name="Theobald S."/>
            <person name="Kildgaard S."/>
            <person name="Isbrandt T."/>
            <person name="Kuo A."/>
            <person name="Sato A."/>
            <person name="Lyhne E.K."/>
            <person name="Kogle M.E."/>
            <person name="Wiebenga A."/>
            <person name="Kun R.S."/>
            <person name="Lubbers R.J."/>
            <person name="Makela M.R."/>
            <person name="Barry K."/>
            <person name="Chovatia M."/>
            <person name="Clum A."/>
            <person name="Daum C."/>
            <person name="Haridas S."/>
            <person name="He G."/>
            <person name="LaButti K."/>
            <person name="Lipzen A."/>
            <person name="Mondo S."/>
            <person name="Riley R."/>
            <person name="Salamov A."/>
            <person name="Simmons B.A."/>
            <person name="Magnuson J.K."/>
            <person name="Henrissat B."/>
            <person name="Mortensen U.H."/>
            <person name="Larsen T.O."/>
            <person name="Devries R.P."/>
            <person name="Grigoriev I.V."/>
            <person name="Machida M."/>
            <person name="Baker S.E."/>
            <person name="Andersen M.R."/>
        </authorList>
    </citation>
    <scope>NUCLEOTIDE SEQUENCE [LARGE SCALE GENOMIC DNA]</scope>
    <source>
        <strain evidence="2 3">CBS 151.66</strain>
    </source>
</reference>
<dbReference type="InterPro" id="IPR036770">
    <property type="entry name" value="Ankyrin_rpt-contain_sf"/>
</dbReference>
<keyword evidence="1" id="KW-0040">ANK repeat</keyword>
<protein>
    <recommendedName>
        <fullName evidence="4">Ankyrin repeat-containing domain protein</fullName>
    </recommendedName>
</protein>
<evidence type="ECO:0000313" key="3">
    <source>
        <dbReference type="Proteomes" id="UP000326565"/>
    </source>
</evidence>
<dbReference type="SUPFAM" id="SSF48403">
    <property type="entry name" value="Ankyrin repeat"/>
    <property type="match status" value="1"/>
</dbReference>
<dbReference type="Pfam" id="PF00023">
    <property type="entry name" value="Ank"/>
    <property type="match status" value="1"/>
</dbReference>
<gene>
    <name evidence="2" type="ORF">BDV29DRAFT_164278</name>
</gene>
<sequence length="138" mass="15369">MARLNQLPNELLLLSAQYLHNQRDINAFVQTNKTLYHALHVFLCRFNVQHHQNSALLWAARNGHIGLVARLLDAGANIAVYESPTEIAYDPDNLVDLFKTNPLLAAAQGGHIGTLKAMLSEKKPDQACSPAQLRRVLH</sequence>
<dbReference type="Gene3D" id="1.25.40.20">
    <property type="entry name" value="Ankyrin repeat-containing domain"/>
    <property type="match status" value="1"/>
</dbReference>
<dbReference type="OrthoDB" id="366390at2759"/>
<proteinExistence type="predicted"/>
<organism evidence="2 3">
    <name type="scientific">Aspergillus leporis</name>
    <dbReference type="NCBI Taxonomy" id="41062"/>
    <lineage>
        <taxon>Eukaryota</taxon>
        <taxon>Fungi</taxon>
        <taxon>Dikarya</taxon>
        <taxon>Ascomycota</taxon>
        <taxon>Pezizomycotina</taxon>
        <taxon>Eurotiomycetes</taxon>
        <taxon>Eurotiomycetidae</taxon>
        <taxon>Eurotiales</taxon>
        <taxon>Aspergillaceae</taxon>
        <taxon>Aspergillus</taxon>
        <taxon>Aspergillus subgen. Circumdati</taxon>
    </lineage>
</organism>
<feature type="repeat" description="ANK" evidence="1">
    <location>
        <begin position="51"/>
        <end position="83"/>
    </location>
</feature>
<dbReference type="PROSITE" id="PS50088">
    <property type="entry name" value="ANK_REPEAT"/>
    <property type="match status" value="1"/>
</dbReference>
<name>A0A5N5XGA0_9EURO</name>
<accession>A0A5N5XGA0</accession>
<dbReference type="PROSITE" id="PS50297">
    <property type="entry name" value="ANK_REP_REGION"/>
    <property type="match status" value="1"/>
</dbReference>
<evidence type="ECO:0008006" key="4">
    <source>
        <dbReference type="Google" id="ProtNLM"/>
    </source>
</evidence>
<keyword evidence="3" id="KW-1185">Reference proteome</keyword>
<dbReference type="EMBL" id="ML732149">
    <property type="protein sequence ID" value="KAB8079751.1"/>
    <property type="molecule type" value="Genomic_DNA"/>
</dbReference>
<dbReference type="Proteomes" id="UP000326565">
    <property type="component" value="Unassembled WGS sequence"/>
</dbReference>
<dbReference type="AlphaFoldDB" id="A0A5N5XGA0"/>
<dbReference type="InterPro" id="IPR002110">
    <property type="entry name" value="Ankyrin_rpt"/>
</dbReference>
<dbReference type="SMART" id="SM00248">
    <property type="entry name" value="ANK"/>
    <property type="match status" value="2"/>
</dbReference>